<keyword evidence="4" id="KW-0231">Viral genome packaging</keyword>
<feature type="coiled-coil region" evidence="5">
    <location>
        <begin position="456"/>
        <end position="490"/>
    </location>
</feature>
<name>Q9E1W6_CHV9D</name>
<dbReference type="GeneID" id="920556"/>
<evidence type="ECO:0000313" key="8">
    <source>
        <dbReference type="Proteomes" id="UP000159358"/>
    </source>
</evidence>
<dbReference type="GO" id="GO:0003910">
    <property type="term" value="F:DNA ligase (ATP) activity"/>
    <property type="evidence" value="ECO:0007669"/>
    <property type="project" value="InterPro"/>
</dbReference>
<organism evidence="7 8">
    <name type="scientific">Cercopithecine herpesvirus 9 (strain DHV)</name>
    <name type="common">CeHV-9</name>
    <name type="synonym">Simian varicella virus</name>
    <dbReference type="NCBI Taxonomy" id="36348"/>
    <lineage>
        <taxon>Viruses</taxon>
        <taxon>Duplodnaviria</taxon>
        <taxon>Heunggongvirae</taxon>
        <taxon>Peploviricota</taxon>
        <taxon>Herviviricetes</taxon>
        <taxon>Herpesvirales</taxon>
        <taxon>Orthoherpesviridae</taxon>
        <taxon>Alphaherpesvirinae</taxon>
        <taxon>Varicellovirus</taxon>
        <taxon>Varicellovirus cercopithecinealpha9</taxon>
    </lineage>
</organism>
<sequence length="735" mass="83452">MDANYTSVKSKSTDVQYIKIRPQHISTQNKEFETHDVYWSEYHPFGDISNLVTNEGWSQIHPSPKTCLFRKILAGDFGYTDGQGMYSAVRSTESIVRQVQATVLLNALNATRYEDVLGDWKYHVKQCGLRALQVAEKYGLCGETEAVRVADQVFVTWQQTLQASLLDFIRNITSCLYSSGLNGRVGFTKYVDWIACLGIVPIIRKEQMQPHLKTFSKDLIKCTHEAVGLTNRLRVADAVVAQGKSVVYSLTNLMHNVAIMDYDRTEIYYNHNKRTLACFDAVTKECGECLVIWPPITTGDGVLFDSPLQRISGEVLTCYTLREHARLCQILNTAPLRILIGRRTEDNTTSGKTVDRILGENDTTRAGSAASRLVKLIINMKNMRHVGDITETVRSYLEESGSHILDGMASVDTSQPGFGSTSTSMQTGLGPGTNQMQSAFKTSVVNSINGMLEGYVNNLFKTIEHLKDVNSNLNERLSKKEGELKQLQEKNVCGNTQGNVKSSETYPCVSHEIIDVSGRMGEESYVANSFQSRYIPPYNDDLERLSGLWKQELVRCFKLNRINNNQGQEVSVSYSNASILLLIAPYFSSVLRANFGFLVTQTDVNRSEEELCQNLFKKTRMEAYLTQIKILYKTEVRANVIKLYQRPRDVYKKPRLERRGMLKNPTEECNEHSINAKQFNVGNQNNVTHFMNSANESYTDGHYVRRPNTKRSWMQRNYRRSLSASGKKFKFKRHY</sequence>
<keyword evidence="5" id="KW-0175">Coiled coil</keyword>
<dbReference type="GO" id="GO:0006310">
    <property type="term" value="P:DNA recombination"/>
    <property type="evidence" value="ECO:0007669"/>
    <property type="project" value="InterPro"/>
</dbReference>
<dbReference type="InterPro" id="IPR012310">
    <property type="entry name" value="DNA_ligase_ATP-dep_cent"/>
</dbReference>
<evidence type="ECO:0000256" key="5">
    <source>
        <dbReference type="SAM" id="Coils"/>
    </source>
</evidence>
<dbReference type="Pfam" id="PF01763">
    <property type="entry name" value="Herpes_UL6"/>
    <property type="match status" value="1"/>
</dbReference>
<dbReference type="EMBL" id="AF275348">
    <property type="protein sequence ID" value="AAG27229.1"/>
    <property type="molecule type" value="Genomic_DNA"/>
</dbReference>
<organismHost>
    <name type="scientific">Chlorocebus aethiops</name>
    <name type="common">Green monkey</name>
    <name type="synonym">Cercopithecus aethiops</name>
    <dbReference type="NCBI Taxonomy" id="9534"/>
</organismHost>
<protein>
    <submittedName>
        <fullName evidence="7">Virion protein</fullName>
    </submittedName>
</protein>
<evidence type="ECO:0000313" key="7">
    <source>
        <dbReference type="EMBL" id="AAG27229.1"/>
    </source>
</evidence>
<reference evidence="7 8" key="1">
    <citation type="journal article" date="2001" name="Virology">
        <title>The DNA sequence of the simian varicella virus genome.</title>
        <authorList>
            <person name="Gray W.L."/>
            <person name="Starnes H.B."/>
            <person name="White M.W."/>
            <person name="Mahalingam R."/>
        </authorList>
    </citation>
    <scope>NUCLEOTIDE SEQUENCE [LARGE SCALE GENOMIC DNA]</scope>
</reference>
<dbReference type="GO" id="GO:0005524">
    <property type="term" value="F:ATP binding"/>
    <property type="evidence" value="ECO:0007669"/>
    <property type="project" value="InterPro"/>
</dbReference>
<keyword evidence="8" id="KW-1185">Reference proteome</keyword>
<dbReference type="HAMAP" id="MF_04012">
    <property type="entry name" value="HSV_PORTL"/>
    <property type="match status" value="1"/>
</dbReference>
<dbReference type="GO" id="GO:0044423">
    <property type="term" value="C:virion component"/>
    <property type="evidence" value="ECO:0007669"/>
    <property type="project" value="UniProtKB-KW"/>
</dbReference>
<dbReference type="Proteomes" id="UP000159358">
    <property type="component" value="Segment"/>
</dbReference>
<evidence type="ECO:0000259" key="6">
    <source>
        <dbReference type="PROSITE" id="PS50160"/>
    </source>
</evidence>
<evidence type="ECO:0000256" key="4">
    <source>
        <dbReference type="ARBA" id="ARBA00023219"/>
    </source>
</evidence>
<accession>Q9E1W6</accession>
<dbReference type="InterPro" id="IPR002660">
    <property type="entry name" value="Herpes_Portal"/>
</dbReference>
<keyword evidence="2" id="KW-1188">Viral release from host cell</keyword>
<dbReference type="GO" id="GO:0051276">
    <property type="term" value="P:chromosome organization"/>
    <property type="evidence" value="ECO:0007669"/>
    <property type="project" value="InterPro"/>
</dbReference>
<keyword evidence="3" id="KW-0946">Virion</keyword>
<feature type="domain" description="ATP-dependent DNA ligase family profile" evidence="6">
    <location>
        <begin position="643"/>
        <end position="735"/>
    </location>
</feature>
<keyword evidence="1" id="KW-1048">Host nucleus</keyword>
<dbReference type="KEGG" id="vg:920556"/>
<evidence type="ECO:0000256" key="3">
    <source>
        <dbReference type="ARBA" id="ARBA00022844"/>
    </source>
</evidence>
<dbReference type="PROSITE" id="PS50160">
    <property type="entry name" value="DNA_LIGASE_A3"/>
    <property type="match status" value="1"/>
</dbReference>
<dbReference type="RefSeq" id="NP_077468.1">
    <property type="nucleotide sequence ID" value="NC_002686.2"/>
</dbReference>
<evidence type="ECO:0000256" key="1">
    <source>
        <dbReference type="ARBA" id="ARBA00022562"/>
    </source>
</evidence>
<dbReference type="GO" id="GO:0006281">
    <property type="term" value="P:DNA repair"/>
    <property type="evidence" value="ECO:0007669"/>
    <property type="project" value="InterPro"/>
</dbReference>
<proteinExistence type="inferred from homology"/>
<evidence type="ECO:0000256" key="2">
    <source>
        <dbReference type="ARBA" id="ARBA00022612"/>
    </source>
</evidence>